<evidence type="ECO:0000256" key="2">
    <source>
        <dbReference type="ARBA" id="ARBA00022475"/>
    </source>
</evidence>
<feature type="transmembrane region" description="Helical" evidence="7">
    <location>
        <begin position="164"/>
        <end position="189"/>
    </location>
</feature>
<evidence type="ECO:0000256" key="3">
    <source>
        <dbReference type="ARBA" id="ARBA00022692"/>
    </source>
</evidence>
<keyword evidence="10" id="KW-1185">Reference proteome</keyword>
<evidence type="ECO:0000256" key="6">
    <source>
        <dbReference type="SAM" id="MobiDB-lite"/>
    </source>
</evidence>
<evidence type="ECO:0000256" key="5">
    <source>
        <dbReference type="ARBA" id="ARBA00023136"/>
    </source>
</evidence>
<dbReference type="GO" id="GO:0016209">
    <property type="term" value="F:antioxidant activity"/>
    <property type="evidence" value="ECO:0007669"/>
    <property type="project" value="InterPro"/>
</dbReference>
<dbReference type="GO" id="GO:0016491">
    <property type="term" value="F:oxidoreductase activity"/>
    <property type="evidence" value="ECO:0007669"/>
    <property type="project" value="InterPro"/>
</dbReference>
<feature type="transmembrane region" description="Helical" evidence="7">
    <location>
        <begin position="85"/>
        <end position="106"/>
    </location>
</feature>
<protein>
    <submittedName>
        <fullName evidence="9">Protein DipZ</fullName>
    </submittedName>
</protein>
<reference evidence="9" key="1">
    <citation type="journal article" date="2014" name="Int. J. Syst. Evol. Microbiol.">
        <title>Complete genome sequence of Corynebacterium casei LMG S-19264T (=DSM 44701T), isolated from a smear-ripened cheese.</title>
        <authorList>
            <consortium name="US DOE Joint Genome Institute (JGI-PGF)"/>
            <person name="Walter F."/>
            <person name="Albersmeier A."/>
            <person name="Kalinowski J."/>
            <person name="Ruckert C."/>
        </authorList>
    </citation>
    <scope>NUCLEOTIDE SEQUENCE</scope>
    <source>
        <strain evidence="9">JCM 3090</strain>
    </source>
</reference>
<dbReference type="InterPro" id="IPR041017">
    <property type="entry name" value="Thioredoxin_10"/>
</dbReference>
<evidence type="ECO:0000259" key="8">
    <source>
        <dbReference type="PROSITE" id="PS51352"/>
    </source>
</evidence>
<reference evidence="9" key="2">
    <citation type="submission" date="2020-09" db="EMBL/GenBank/DDBJ databases">
        <authorList>
            <person name="Sun Q."/>
            <person name="Ohkuma M."/>
        </authorList>
    </citation>
    <scope>NUCLEOTIDE SEQUENCE</scope>
    <source>
        <strain evidence="9">JCM 3090</strain>
    </source>
</reference>
<evidence type="ECO:0000256" key="1">
    <source>
        <dbReference type="ARBA" id="ARBA00004651"/>
    </source>
</evidence>
<keyword evidence="3 7" id="KW-0812">Transmembrane</keyword>
<dbReference type="PANTHER" id="PTHR42852">
    <property type="entry name" value="THIOL:DISULFIDE INTERCHANGE PROTEIN DSBE"/>
    <property type="match status" value="1"/>
</dbReference>
<dbReference type="PANTHER" id="PTHR42852:SF13">
    <property type="entry name" value="PROTEIN DIPZ"/>
    <property type="match status" value="1"/>
</dbReference>
<dbReference type="InterPro" id="IPR036249">
    <property type="entry name" value="Thioredoxin-like_sf"/>
</dbReference>
<proteinExistence type="predicted"/>
<keyword evidence="5 7" id="KW-0472">Membrane</keyword>
<organism evidence="9 10">
    <name type="scientific">Pilimelia anulata</name>
    <dbReference type="NCBI Taxonomy" id="53371"/>
    <lineage>
        <taxon>Bacteria</taxon>
        <taxon>Bacillati</taxon>
        <taxon>Actinomycetota</taxon>
        <taxon>Actinomycetes</taxon>
        <taxon>Micromonosporales</taxon>
        <taxon>Micromonosporaceae</taxon>
        <taxon>Pilimelia</taxon>
    </lineage>
</organism>
<sequence>MLTLVLIGLLGGLITGISPCILPVLPVVLLASGARRPDQPAEAAAPGRRRSARPYLVIAGLVLSFSAMTLLGSLVIAALGLPADLLRWVGLAVLVTVGLGLIVPKLEELLERPFARLPTRRFGADRGGFALGLGLGLLYVPCAGPVLAAITVAGATGRIGPDTVALTLAFAVGAALPLLGFALAGARLADRVRAFRRRARLVRAVAGGLLIVLAAALALDLPAALQRALPGYTDSLQRRIEDSAAFRPTLSGLTDGSNERLGNCPSGAAELRDCGPAPAIEPTAWLNTPGGRPVDLAGLRGRTVLVDFWTYSCINCQRSVPHVRAWHDRYAAAGLTVVGVHTPEFVFERDLGNVRAGIADLGITYPVAVDNSYRTWTNYRNRYWPAAYLIDSAGTVRYLHLGEGGYDHTENLIRELLGRDRPGAALPPPTGTGDDRLTADRTPETYLDFIRVRGRTATPGLRHNAATRYDPPGRLPDDAVAFTGTWTHGDEYATAGPAAVLDLNYRARTVHLVAAGTGRLTVDSGGATSTVAVAGTPRAHTLVVHPEPRRATLRVTATPGLRLYALTFG</sequence>
<gene>
    <name evidence="9" type="primary">dipZ</name>
    <name evidence="9" type="ORF">GCM10010123_44800</name>
</gene>
<dbReference type="InterPro" id="IPR013766">
    <property type="entry name" value="Thioredoxin_domain"/>
</dbReference>
<dbReference type="Pfam" id="PF00578">
    <property type="entry name" value="AhpC-TSA"/>
    <property type="match status" value="1"/>
</dbReference>
<feature type="transmembrane region" description="Helical" evidence="7">
    <location>
        <begin position="127"/>
        <end position="152"/>
    </location>
</feature>
<accession>A0A8J3BEU1</accession>
<evidence type="ECO:0000256" key="7">
    <source>
        <dbReference type="SAM" id="Phobius"/>
    </source>
</evidence>
<dbReference type="Gene3D" id="2.60.120.260">
    <property type="entry name" value="Galactose-binding domain-like"/>
    <property type="match status" value="1"/>
</dbReference>
<dbReference type="Gene3D" id="3.40.30.10">
    <property type="entry name" value="Glutaredoxin"/>
    <property type="match status" value="1"/>
</dbReference>
<dbReference type="InterPro" id="IPR000866">
    <property type="entry name" value="AhpC/TSA"/>
</dbReference>
<keyword evidence="2" id="KW-1003">Cell membrane</keyword>
<dbReference type="EMBL" id="BMQB01000014">
    <property type="protein sequence ID" value="GGK09925.1"/>
    <property type="molecule type" value="Genomic_DNA"/>
</dbReference>
<dbReference type="AlphaFoldDB" id="A0A8J3BEU1"/>
<evidence type="ECO:0000313" key="9">
    <source>
        <dbReference type="EMBL" id="GGK09925.1"/>
    </source>
</evidence>
<dbReference type="SUPFAM" id="SSF52833">
    <property type="entry name" value="Thioredoxin-like"/>
    <property type="match status" value="1"/>
</dbReference>
<feature type="domain" description="Thioredoxin" evidence="8">
    <location>
        <begin position="271"/>
        <end position="418"/>
    </location>
</feature>
<evidence type="ECO:0000313" key="10">
    <source>
        <dbReference type="Proteomes" id="UP000649739"/>
    </source>
</evidence>
<dbReference type="PROSITE" id="PS51352">
    <property type="entry name" value="THIOREDOXIN_2"/>
    <property type="match status" value="1"/>
</dbReference>
<dbReference type="GO" id="GO:0017004">
    <property type="term" value="P:cytochrome complex assembly"/>
    <property type="evidence" value="ECO:0007669"/>
    <property type="project" value="InterPro"/>
</dbReference>
<dbReference type="GO" id="GO:0005886">
    <property type="term" value="C:plasma membrane"/>
    <property type="evidence" value="ECO:0007669"/>
    <property type="project" value="UniProtKB-SubCell"/>
</dbReference>
<evidence type="ECO:0000256" key="4">
    <source>
        <dbReference type="ARBA" id="ARBA00022989"/>
    </source>
</evidence>
<dbReference type="Proteomes" id="UP000649739">
    <property type="component" value="Unassembled WGS sequence"/>
</dbReference>
<feature type="region of interest" description="Disordered" evidence="6">
    <location>
        <begin position="420"/>
        <end position="439"/>
    </location>
</feature>
<dbReference type="RefSeq" id="WP_189172200.1">
    <property type="nucleotide sequence ID" value="NZ_BMQB01000014.1"/>
</dbReference>
<feature type="transmembrane region" description="Helical" evidence="7">
    <location>
        <begin position="55"/>
        <end position="79"/>
    </location>
</feature>
<dbReference type="Pfam" id="PF02683">
    <property type="entry name" value="DsbD_TM"/>
    <property type="match status" value="1"/>
</dbReference>
<keyword evidence="4 7" id="KW-1133">Transmembrane helix</keyword>
<comment type="subcellular location">
    <subcellularLocation>
        <location evidence="1">Cell membrane</location>
        <topology evidence="1">Multi-pass membrane protein</topology>
    </subcellularLocation>
</comment>
<dbReference type="CDD" id="cd03012">
    <property type="entry name" value="TlpA_like_DipZ_like"/>
    <property type="match status" value="1"/>
</dbReference>
<dbReference type="InterPro" id="IPR003834">
    <property type="entry name" value="Cyt_c_assmbl_TM_dom"/>
</dbReference>
<name>A0A8J3BEU1_9ACTN</name>
<dbReference type="InterPro" id="IPR050553">
    <property type="entry name" value="Thioredoxin_ResA/DsbE_sf"/>
</dbReference>
<dbReference type="Pfam" id="PF17991">
    <property type="entry name" value="Thioredoxin_10"/>
    <property type="match status" value="1"/>
</dbReference>
<feature type="transmembrane region" description="Helical" evidence="7">
    <location>
        <begin position="201"/>
        <end position="219"/>
    </location>
</feature>
<comment type="caution">
    <text evidence="9">The sequence shown here is derived from an EMBL/GenBank/DDBJ whole genome shotgun (WGS) entry which is preliminary data.</text>
</comment>
<feature type="transmembrane region" description="Helical" evidence="7">
    <location>
        <begin position="6"/>
        <end position="34"/>
    </location>
</feature>